<organism evidence="4 5">
    <name type="scientific">Suillus luteus UH-Slu-Lm8-n1</name>
    <dbReference type="NCBI Taxonomy" id="930992"/>
    <lineage>
        <taxon>Eukaryota</taxon>
        <taxon>Fungi</taxon>
        <taxon>Dikarya</taxon>
        <taxon>Basidiomycota</taxon>
        <taxon>Agaricomycotina</taxon>
        <taxon>Agaricomycetes</taxon>
        <taxon>Agaricomycetidae</taxon>
        <taxon>Boletales</taxon>
        <taxon>Suillineae</taxon>
        <taxon>Suillaceae</taxon>
        <taxon>Suillus</taxon>
    </lineage>
</organism>
<dbReference type="OrthoDB" id="2694048at2759"/>
<evidence type="ECO:0000256" key="2">
    <source>
        <dbReference type="SAM" id="Phobius"/>
    </source>
</evidence>
<reference evidence="5" key="2">
    <citation type="submission" date="2015-01" db="EMBL/GenBank/DDBJ databases">
        <title>Evolutionary Origins and Diversification of the Mycorrhizal Mutualists.</title>
        <authorList>
            <consortium name="DOE Joint Genome Institute"/>
            <consortium name="Mycorrhizal Genomics Consortium"/>
            <person name="Kohler A."/>
            <person name="Kuo A."/>
            <person name="Nagy L.G."/>
            <person name="Floudas D."/>
            <person name="Copeland A."/>
            <person name="Barry K.W."/>
            <person name="Cichocki N."/>
            <person name="Veneault-Fourrey C."/>
            <person name="LaButti K."/>
            <person name="Lindquist E.A."/>
            <person name="Lipzen A."/>
            <person name="Lundell T."/>
            <person name="Morin E."/>
            <person name="Murat C."/>
            <person name="Riley R."/>
            <person name="Ohm R."/>
            <person name="Sun H."/>
            <person name="Tunlid A."/>
            <person name="Henrissat B."/>
            <person name="Grigoriev I.V."/>
            <person name="Hibbett D.S."/>
            <person name="Martin F."/>
        </authorList>
    </citation>
    <scope>NUCLEOTIDE SEQUENCE [LARGE SCALE GENOMIC DNA]</scope>
    <source>
        <strain evidence="5">UH-Slu-Lm8-n1</strain>
    </source>
</reference>
<dbReference type="EMBL" id="KN835378">
    <property type="protein sequence ID" value="KIK38714.1"/>
    <property type="molecule type" value="Genomic_DNA"/>
</dbReference>
<dbReference type="SUPFAM" id="SSF50370">
    <property type="entry name" value="Ricin B-like lectins"/>
    <property type="match status" value="1"/>
</dbReference>
<evidence type="ECO:0000256" key="1">
    <source>
        <dbReference type="SAM" id="MobiDB-lite"/>
    </source>
</evidence>
<gene>
    <name evidence="4" type="ORF">CY34DRAFT_375291</name>
</gene>
<dbReference type="InterPro" id="IPR000772">
    <property type="entry name" value="Ricin_B_lectin"/>
</dbReference>
<sequence>MPFPFDGVYTIKNTARDLMLDLKNNSTAEGNQIQGNLPNGTVAQQWVIKRQNEPGSRNKTVTIQSNNSGNNGNGCFTATSDQDSDEPVIYTRQMFMVDLIGRADNTYTMNFTQGSSSLVLSIPNSKHSEVKLENFVLGSSRQQWEFTRVSDLREIAEPQPLDNSLQWWSRLSFQKCPRKYILWLAVSASVIYYVFFREWSIVLVRLP</sequence>
<dbReference type="Pfam" id="PF14200">
    <property type="entry name" value="RicinB_lectin_2"/>
    <property type="match status" value="1"/>
</dbReference>
<proteinExistence type="predicted"/>
<feature type="compositionally biased region" description="Polar residues" evidence="1">
    <location>
        <begin position="53"/>
        <end position="64"/>
    </location>
</feature>
<evidence type="ECO:0000313" key="5">
    <source>
        <dbReference type="Proteomes" id="UP000054485"/>
    </source>
</evidence>
<feature type="transmembrane region" description="Helical" evidence="2">
    <location>
        <begin position="180"/>
        <end position="196"/>
    </location>
</feature>
<dbReference type="HOGENOM" id="CLU_115064_0_0_1"/>
<dbReference type="Gene3D" id="2.80.10.50">
    <property type="match status" value="1"/>
</dbReference>
<evidence type="ECO:0000259" key="3">
    <source>
        <dbReference type="Pfam" id="PF14200"/>
    </source>
</evidence>
<dbReference type="Proteomes" id="UP000054485">
    <property type="component" value="Unassembled WGS sequence"/>
</dbReference>
<dbReference type="InterPro" id="IPR035992">
    <property type="entry name" value="Ricin_B-like_lectins"/>
</dbReference>
<dbReference type="InParanoid" id="A0A0D0AKP8"/>
<protein>
    <recommendedName>
        <fullName evidence="3">Ricin B lectin domain-containing protein</fullName>
    </recommendedName>
</protein>
<dbReference type="AlphaFoldDB" id="A0A0D0AKP8"/>
<feature type="domain" description="Ricin B lectin" evidence="3">
    <location>
        <begin position="6"/>
        <end position="69"/>
    </location>
</feature>
<keyword evidence="2" id="KW-1133">Transmembrane helix</keyword>
<name>A0A0D0AKP8_9AGAM</name>
<reference evidence="4 5" key="1">
    <citation type="submission" date="2014-04" db="EMBL/GenBank/DDBJ databases">
        <authorList>
            <consortium name="DOE Joint Genome Institute"/>
            <person name="Kuo A."/>
            <person name="Ruytinx J."/>
            <person name="Rineau F."/>
            <person name="Colpaert J."/>
            <person name="Kohler A."/>
            <person name="Nagy L.G."/>
            <person name="Floudas D."/>
            <person name="Copeland A."/>
            <person name="Barry K.W."/>
            <person name="Cichocki N."/>
            <person name="Veneault-Fourrey C."/>
            <person name="LaButti K."/>
            <person name="Lindquist E.A."/>
            <person name="Lipzen A."/>
            <person name="Lundell T."/>
            <person name="Morin E."/>
            <person name="Murat C."/>
            <person name="Sun H."/>
            <person name="Tunlid A."/>
            <person name="Henrissat B."/>
            <person name="Grigoriev I.V."/>
            <person name="Hibbett D.S."/>
            <person name="Martin F."/>
            <person name="Nordberg H.P."/>
            <person name="Cantor M.N."/>
            <person name="Hua S.X."/>
        </authorList>
    </citation>
    <scope>NUCLEOTIDE SEQUENCE [LARGE SCALE GENOMIC DNA]</scope>
    <source>
        <strain evidence="4 5">UH-Slu-Lm8-n1</strain>
    </source>
</reference>
<feature type="region of interest" description="Disordered" evidence="1">
    <location>
        <begin position="53"/>
        <end position="73"/>
    </location>
</feature>
<keyword evidence="2" id="KW-0812">Transmembrane</keyword>
<accession>A0A0D0AKP8</accession>
<keyword evidence="2" id="KW-0472">Membrane</keyword>
<evidence type="ECO:0000313" key="4">
    <source>
        <dbReference type="EMBL" id="KIK38714.1"/>
    </source>
</evidence>
<keyword evidence="5" id="KW-1185">Reference proteome</keyword>